<feature type="transmembrane region" description="Helical" evidence="7">
    <location>
        <begin position="223"/>
        <end position="244"/>
    </location>
</feature>
<evidence type="ECO:0000256" key="6">
    <source>
        <dbReference type="ARBA" id="ARBA00023136"/>
    </source>
</evidence>
<proteinExistence type="predicted"/>
<dbReference type="STRING" id="1123272.SAMN02745824_1576"/>
<dbReference type="NCBIfam" id="TIGR00797">
    <property type="entry name" value="matE"/>
    <property type="match status" value="1"/>
</dbReference>
<name>A0A1N6D5T5_9SPHN</name>
<dbReference type="GO" id="GO:0015297">
    <property type="term" value="F:antiporter activity"/>
    <property type="evidence" value="ECO:0007669"/>
    <property type="project" value="InterPro"/>
</dbReference>
<gene>
    <name evidence="8" type="ORF">SAMN02745824_1576</name>
</gene>
<dbReference type="GO" id="GO:0005886">
    <property type="term" value="C:plasma membrane"/>
    <property type="evidence" value="ECO:0007669"/>
    <property type="project" value="UniProtKB-SubCell"/>
</dbReference>
<feature type="transmembrane region" description="Helical" evidence="7">
    <location>
        <begin position="307"/>
        <end position="326"/>
    </location>
</feature>
<feature type="transmembrane region" description="Helical" evidence="7">
    <location>
        <begin position="165"/>
        <end position="186"/>
    </location>
</feature>
<feature type="transmembrane region" description="Helical" evidence="7">
    <location>
        <begin position="77"/>
        <end position="101"/>
    </location>
</feature>
<evidence type="ECO:0000313" key="8">
    <source>
        <dbReference type="EMBL" id="SIN66056.1"/>
    </source>
</evidence>
<keyword evidence="6 7" id="KW-0472">Membrane</keyword>
<keyword evidence="4 7" id="KW-0812">Transmembrane</keyword>
<dbReference type="PANTHER" id="PTHR43549">
    <property type="entry name" value="MULTIDRUG RESISTANCE PROTEIN YPNP-RELATED"/>
    <property type="match status" value="1"/>
</dbReference>
<keyword evidence="3" id="KW-1003">Cell membrane</keyword>
<keyword evidence="2" id="KW-0813">Transport</keyword>
<dbReference type="InterPro" id="IPR052031">
    <property type="entry name" value="Membrane_Transporter-Flippase"/>
</dbReference>
<accession>A0A1N6D5T5</accession>
<dbReference type="Pfam" id="PF01554">
    <property type="entry name" value="MatE"/>
    <property type="match status" value="2"/>
</dbReference>
<evidence type="ECO:0000256" key="5">
    <source>
        <dbReference type="ARBA" id="ARBA00022989"/>
    </source>
</evidence>
<dbReference type="PIRSF" id="PIRSF006603">
    <property type="entry name" value="DinF"/>
    <property type="match status" value="1"/>
</dbReference>
<dbReference type="InterPro" id="IPR002528">
    <property type="entry name" value="MATE_fam"/>
</dbReference>
<feature type="transmembrane region" description="Helical" evidence="7">
    <location>
        <begin position="419"/>
        <end position="437"/>
    </location>
</feature>
<dbReference type="AlphaFoldDB" id="A0A1N6D5T5"/>
<evidence type="ECO:0000256" key="2">
    <source>
        <dbReference type="ARBA" id="ARBA00022448"/>
    </source>
</evidence>
<evidence type="ECO:0000256" key="4">
    <source>
        <dbReference type="ARBA" id="ARBA00022692"/>
    </source>
</evidence>
<dbReference type="GO" id="GO:0042910">
    <property type="term" value="F:xenobiotic transmembrane transporter activity"/>
    <property type="evidence" value="ECO:0007669"/>
    <property type="project" value="InterPro"/>
</dbReference>
<feature type="transmembrane region" description="Helical" evidence="7">
    <location>
        <begin position="265"/>
        <end position="287"/>
    </location>
</feature>
<keyword evidence="9" id="KW-1185">Reference proteome</keyword>
<dbReference type="PANTHER" id="PTHR43549:SF3">
    <property type="entry name" value="MULTIDRUG RESISTANCE PROTEIN YPNP-RELATED"/>
    <property type="match status" value="1"/>
</dbReference>
<feature type="transmembrane region" description="Helical" evidence="7">
    <location>
        <begin position="198"/>
        <end position="217"/>
    </location>
</feature>
<evidence type="ECO:0000313" key="9">
    <source>
        <dbReference type="Proteomes" id="UP000185192"/>
    </source>
</evidence>
<dbReference type="InterPro" id="IPR048279">
    <property type="entry name" value="MdtK-like"/>
</dbReference>
<feature type="transmembrane region" description="Helical" evidence="7">
    <location>
        <begin position="338"/>
        <end position="360"/>
    </location>
</feature>
<reference evidence="9" key="1">
    <citation type="submission" date="2016-11" db="EMBL/GenBank/DDBJ databases">
        <authorList>
            <person name="Varghese N."/>
            <person name="Submissions S."/>
        </authorList>
    </citation>
    <scope>NUCLEOTIDE SEQUENCE [LARGE SCALE GENOMIC DNA]</scope>
    <source>
        <strain evidence="9">DSM 22363</strain>
    </source>
</reference>
<evidence type="ECO:0000256" key="7">
    <source>
        <dbReference type="SAM" id="Phobius"/>
    </source>
</evidence>
<sequence length="477" mass="51140">MTARQKAIGQIRETQIASSGQNPTQDRPISSQQAIFLSGKPIRHITVMTLTASVGLLTMFIVDFVDLLYIAQLGDSALTAAMGFAATILFFGTAFNIGLMIATSALASRSIGQGDPRFARRYLTNILVLSMMIMIPLAIIFFVFAPQLLELAGADGMARDAASGYIRIVAPFMPFGVAAMVCSGFLRAHGAARRAMNVTLSMGITNAVLDPIFIFGLDLGINGAAIASAIAAIVSAGVAIVPVIKSYGGFEKFSAEFFRIDLKPIMAILLPAIMTNVATPVGGFISYRFIAGYSDDVVAGFAVMGRITPVAFCLLFSLSGAVGPIIGQNFGAGKFDRIRLTIQQAMLFALGYTLLVWPLLLLLNEPIADIFNLEAQGRDLFWTFALVLTPLFFFNGILFISNAACNNLERPAWSMIMNWLRNTLGLIPFLWIGGALYGLEGILIGPAIGGIIFGILGYAVSRYLVNLHESKARASET</sequence>
<feature type="transmembrane region" description="Helical" evidence="7">
    <location>
        <begin position="45"/>
        <end position="71"/>
    </location>
</feature>
<protein>
    <submittedName>
        <fullName evidence="8">Putative efflux protein, MATE family</fullName>
    </submittedName>
</protein>
<evidence type="ECO:0000256" key="1">
    <source>
        <dbReference type="ARBA" id="ARBA00004429"/>
    </source>
</evidence>
<keyword evidence="5 7" id="KW-1133">Transmembrane helix</keyword>
<dbReference type="Proteomes" id="UP000185192">
    <property type="component" value="Unassembled WGS sequence"/>
</dbReference>
<organism evidence="8 9">
    <name type="scientific">Parasphingorhabdus marina DSM 22363</name>
    <dbReference type="NCBI Taxonomy" id="1123272"/>
    <lineage>
        <taxon>Bacteria</taxon>
        <taxon>Pseudomonadati</taxon>
        <taxon>Pseudomonadota</taxon>
        <taxon>Alphaproteobacteria</taxon>
        <taxon>Sphingomonadales</taxon>
        <taxon>Sphingomonadaceae</taxon>
        <taxon>Parasphingorhabdus</taxon>
    </lineage>
</organism>
<dbReference type="EMBL" id="FSQW01000001">
    <property type="protein sequence ID" value="SIN66056.1"/>
    <property type="molecule type" value="Genomic_DNA"/>
</dbReference>
<comment type="subcellular location">
    <subcellularLocation>
        <location evidence="1">Cell inner membrane</location>
        <topology evidence="1">Multi-pass membrane protein</topology>
    </subcellularLocation>
</comment>
<evidence type="ECO:0000256" key="3">
    <source>
        <dbReference type="ARBA" id="ARBA00022475"/>
    </source>
</evidence>
<feature type="transmembrane region" description="Helical" evidence="7">
    <location>
        <begin position="122"/>
        <end position="145"/>
    </location>
</feature>
<feature type="transmembrane region" description="Helical" evidence="7">
    <location>
        <begin position="380"/>
        <end position="399"/>
    </location>
</feature>
<feature type="transmembrane region" description="Helical" evidence="7">
    <location>
        <begin position="443"/>
        <end position="465"/>
    </location>
</feature>